<evidence type="ECO:0000256" key="2">
    <source>
        <dbReference type="SAM" id="Phobius"/>
    </source>
</evidence>
<keyword evidence="5" id="KW-1185">Reference proteome</keyword>
<sequence length="153" mass="16245">MTGTTTDDSGLRRERTRRLTGTRRDPGREWVRFGAVMMVVLGAFAVVEGVIALAAPATYVTVDGEVLALDLDVWGWTHLVLGALVLATGVSLVRDADAPWARIMGVTVVGLGMLVQLLWLPAAPIWSMIVIALDVLVLAALLGLGDDTAATPR</sequence>
<evidence type="ECO:0000313" key="5">
    <source>
        <dbReference type="Proteomes" id="UP001500457"/>
    </source>
</evidence>
<evidence type="ECO:0000313" key="4">
    <source>
        <dbReference type="EMBL" id="GAA4881146.1"/>
    </source>
</evidence>
<name>A0ABP9EJP1_9PSEU</name>
<keyword evidence="2" id="KW-1133">Transmembrane helix</keyword>
<comment type="caution">
    <text evidence="4">The sequence shown here is derived from an EMBL/GenBank/DDBJ whole genome shotgun (WGS) entry which is preliminary data.</text>
</comment>
<proteinExistence type="predicted"/>
<evidence type="ECO:0000259" key="3">
    <source>
        <dbReference type="Pfam" id="PF23636"/>
    </source>
</evidence>
<dbReference type="InterPro" id="IPR055568">
    <property type="entry name" value="DUF7144"/>
</dbReference>
<dbReference type="RefSeq" id="WP_274231853.1">
    <property type="nucleotide sequence ID" value="NZ_BAABHQ010000009.1"/>
</dbReference>
<dbReference type="Proteomes" id="UP001500457">
    <property type="component" value="Unassembled WGS sequence"/>
</dbReference>
<feature type="transmembrane region" description="Helical" evidence="2">
    <location>
        <begin position="75"/>
        <end position="93"/>
    </location>
</feature>
<feature type="transmembrane region" description="Helical" evidence="2">
    <location>
        <begin position="125"/>
        <end position="144"/>
    </location>
</feature>
<reference evidence="5" key="1">
    <citation type="journal article" date="2019" name="Int. J. Syst. Evol. Microbiol.">
        <title>The Global Catalogue of Microorganisms (GCM) 10K type strain sequencing project: providing services to taxonomists for standard genome sequencing and annotation.</title>
        <authorList>
            <consortium name="The Broad Institute Genomics Platform"/>
            <consortium name="The Broad Institute Genome Sequencing Center for Infectious Disease"/>
            <person name="Wu L."/>
            <person name="Ma J."/>
        </authorList>
    </citation>
    <scope>NUCLEOTIDE SEQUENCE [LARGE SCALE GENOMIC DNA]</scope>
    <source>
        <strain evidence="5">JCM 17983</strain>
    </source>
</reference>
<accession>A0ABP9EJP1</accession>
<keyword evidence="2" id="KW-0812">Transmembrane</keyword>
<dbReference type="EMBL" id="BAABHQ010000009">
    <property type="protein sequence ID" value="GAA4881146.1"/>
    <property type="molecule type" value="Genomic_DNA"/>
</dbReference>
<feature type="region of interest" description="Disordered" evidence="1">
    <location>
        <begin position="1"/>
        <end position="22"/>
    </location>
</feature>
<feature type="domain" description="DUF7144" evidence="3">
    <location>
        <begin position="30"/>
        <end position="142"/>
    </location>
</feature>
<dbReference type="Pfam" id="PF23636">
    <property type="entry name" value="DUF7144"/>
    <property type="match status" value="1"/>
</dbReference>
<evidence type="ECO:0000256" key="1">
    <source>
        <dbReference type="SAM" id="MobiDB-lite"/>
    </source>
</evidence>
<feature type="transmembrane region" description="Helical" evidence="2">
    <location>
        <begin position="100"/>
        <end position="119"/>
    </location>
</feature>
<gene>
    <name evidence="4" type="ORF">GCM10023203_35480</name>
</gene>
<protein>
    <recommendedName>
        <fullName evidence="3">DUF7144 domain-containing protein</fullName>
    </recommendedName>
</protein>
<organism evidence="4 5">
    <name type="scientific">Actinomycetospora straminea</name>
    <dbReference type="NCBI Taxonomy" id="663607"/>
    <lineage>
        <taxon>Bacteria</taxon>
        <taxon>Bacillati</taxon>
        <taxon>Actinomycetota</taxon>
        <taxon>Actinomycetes</taxon>
        <taxon>Pseudonocardiales</taxon>
        <taxon>Pseudonocardiaceae</taxon>
        <taxon>Actinomycetospora</taxon>
    </lineage>
</organism>
<keyword evidence="2" id="KW-0472">Membrane</keyword>
<feature type="transmembrane region" description="Helical" evidence="2">
    <location>
        <begin position="33"/>
        <end position="55"/>
    </location>
</feature>